<reference evidence="1 2" key="2">
    <citation type="journal article" date="2009" name="Infect. Immun.">
        <title>Comparative genomics reveal extensive transposon-mediated genomic plasticity and diversity among potential effector proteins within the genus Coxiella.</title>
        <authorList>
            <person name="Beare P.A."/>
            <person name="Unsworth N."/>
            <person name="Andoh M."/>
            <person name="Voth D.E."/>
            <person name="Omsland A."/>
            <person name="Gilk S.D."/>
            <person name="Williams K.P."/>
            <person name="Sobral B.W."/>
            <person name="Kupko J.J.III."/>
            <person name="Porcella S.F."/>
            <person name="Samuel J.E."/>
            <person name="Heinzen R.A."/>
        </authorList>
    </citation>
    <scope>NUCLEOTIDE SEQUENCE [LARGE SCALE GENOMIC DNA]</scope>
    <source>
        <strain evidence="2">RSA 493 / Nine Mile phase I</strain>
    </source>
</reference>
<name>Q83AQ9_COXBU</name>
<dbReference type="KEGG" id="cbu:CBU_1821"/>
<dbReference type="RefSeq" id="WP_010958465.1">
    <property type="nucleotide sequence ID" value="NC_002971.4"/>
</dbReference>
<dbReference type="Proteomes" id="UP000002671">
    <property type="component" value="Chromosome"/>
</dbReference>
<dbReference type="InterPro" id="IPR010985">
    <property type="entry name" value="Ribbon_hlx_hlx"/>
</dbReference>
<dbReference type="AlphaFoldDB" id="Q83AQ9"/>
<reference evidence="1 2" key="1">
    <citation type="journal article" date="2003" name="Proc. Natl. Acad. Sci. U.S.A.">
        <title>Complete genome sequence of the Q-fever pathogen, Coxiella burnetii.</title>
        <authorList>
            <person name="Seshadri R."/>
            <person name="Paulsen I.T."/>
            <person name="Eisen J.A."/>
            <person name="Read T.D."/>
            <person name="Nelson K.E."/>
            <person name="Nelson W.C."/>
            <person name="Ward N.L."/>
            <person name="Tettelin H."/>
            <person name="Davidsen T.M."/>
            <person name="Beanan M.J."/>
            <person name="Deboy R.T."/>
            <person name="Daugherty S.C."/>
            <person name="Brinkac L.M."/>
            <person name="Madupu R."/>
            <person name="Dodson R.J."/>
            <person name="Khouri H.M."/>
            <person name="Lee K.H."/>
            <person name="Carty H.A."/>
            <person name="Scanlan D."/>
            <person name="Heinzen R.A."/>
            <person name="Thompson H.A."/>
            <person name="Samuel J.E."/>
            <person name="Fraser C.M."/>
            <person name="Heidelberg J.F."/>
        </authorList>
    </citation>
    <scope>NUCLEOTIDE SEQUENCE [LARGE SCALE GENOMIC DNA]</scope>
    <source>
        <strain evidence="2">RSA 493 / Nine Mile phase I</strain>
    </source>
</reference>
<evidence type="ECO:0000313" key="1">
    <source>
        <dbReference type="EMBL" id="AAO91314.1"/>
    </source>
</evidence>
<proteinExistence type="predicted"/>
<dbReference type="PATRIC" id="fig|227377.7.peg.1807"/>
<dbReference type="eggNOG" id="COG4453">
    <property type="taxonomic scope" value="Bacteria"/>
</dbReference>
<dbReference type="HOGENOM" id="CLU_1608112_0_0_6"/>
<protein>
    <recommendedName>
        <fullName evidence="3">DUF1778 domain-containing protein</fullName>
    </recommendedName>
</protein>
<evidence type="ECO:0008006" key="3">
    <source>
        <dbReference type="Google" id="ProtNLM"/>
    </source>
</evidence>
<dbReference type="EnsemblBacteria" id="AAO91314">
    <property type="protein sequence ID" value="AAO91314"/>
    <property type="gene ID" value="CBU_1821"/>
</dbReference>
<gene>
    <name evidence="1" type="ordered locus">CBU_1821</name>
</gene>
<dbReference type="RefSeq" id="NP_820800.1">
    <property type="nucleotide sequence ID" value="NC_002971.4"/>
</dbReference>
<dbReference type="SUPFAM" id="SSF47598">
    <property type="entry name" value="Ribbon-helix-helix"/>
    <property type="match status" value="1"/>
</dbReference>
<dbReference type="GO" id="GO:0006355">
    <property type="term" value="P:regulation of DNA-templated transcription"/>
    <property type="evidence" value="ECO:0007669"/>
    <property type="project" value="InterPro"/>
</dbReference>
<dbReference type="Gene3D" id="1.20.5.780">
    <property type="entry name" value="Single helix bin"/>
    <property type="match status" value="1"/>
</dbReference>
<sequence length="165" mass="19015">MKKATKLLQLQIRVSPDEKAAIQRAAKHAGMGMSEWILSHILSTGTQRFHQLLGQLKRDKDKRYLLSELHDLFHTATRKEFEQMVANPPGVRLLPYWENYVAAMIEYTANQKGTSPPAWVREIKPLSQPVFGTDLMSLRLYLLTHSPPPFRYRNIFIDSTVGKRV</sequence>
<dbReference type="GeneID" id="1209732"/>
<dbReference type="EMBL" id="AE016828">
    <property type="protein sequence ID" value="AAO91314.1"/>
    <property type="molecule type" value="Genomic_DNA"/>
</dbReference>
<dbReference type="STRING" id="227377.CBU_1821"/>
<dbReference type="InterPro" id="IPR053842">
    <property type="entry name" value="NikA-like"/>
</dbReference>
<dbReference type="Pfam" id="PF21983">
    <property type="entry name" value="NikA-like"/>
    <property type="match status" value="1"/>
</dbReference>
<organism evidence="1 2">
    <name type="scientific">Coxiella burnetii (strain RSA 493 / Nine Mile phase I)</name>
    <dbReference type="NCBI Taxonomy" id="227377"/>
    <lineage>
        <taxon>Bacteria</taxon>
        <taxon>Pseudomonadati</taxon>
        <taxon>Pseudomonadota</taxon>
        <taxon>Gammaproteobacteria</taxon>
        <taxon>Legionellales</taxon>
        <taxon>Coxiellaceae</taxon>
        <taxon>Coxiella</taxon>
    </lineage>
</organism>
<evidence type="ECO:0000313" key="2">
    <source>
        <dbReference type="Proteomes" id="UP000002671"/>
    </source>
</evidence>
<accession>Q83AQ9</accession>
<keyword evidence="2" id="KW-1185">Reference proteome</keyword>